<dbReference type="PANTHER" id="PTHR43248:SF25">
    <property type="entry name" value="AB HYDROLASE-1 DOMAIN-CONTAINING PROTEIN-RELATED"/>
    <property type="match status" value="1"/>
</dbReference>
<dbReference type="InterPro" id="IPR013595">
    <property type="entry name" value="Pept_S33_TAP-like_C"/>
</dbReference>
<feature type="signal peptide" evidence="3">
    <location>
        <begin position="1"/>
        <end position="27"/>
    </location>
</feature>
<evidence type="ECO:0000259" key="4">
    <source>
        <dbReference type="Pfam" id="PF08386"/>
    </source>
</evidence>
<dbReference type="Pfam" id="PF08386">
    <property type="entry name" value="Abhydrolase_4"/>
    <property type="match status" value="1"/>
</dbReference>
<sequence>MSEANGETMLSSSFLFLAALQLTTTLAVSQFDWETLDAGTTLKWTPCYQGFQCTLLQVPLDYTAPTGSNASIAIVRLPSAAPKSEYRGPLLFNPGGPGSSGVDAIVQNGAAFATIFGSEFDIVGFDPRGISYSTPHISFFNTDVERELTIPSNPNIVYPSINASSDALARELAHWQLLGKLAVARDEGGYLQHMTTDNIARDMLRITEAFGFGKLQYWGVSYGSVLGATFASLFPDKVGRLIIDGVLDMDGYYHANSTSQMTETDTALQTFFDSCVAAGPARCAFHAPNASAIATNLAALTTRIRAQPVAAVTPAAHGIVDFDALRNALLAALFAPYDSFPPLAQALADLAAGNASAMYTLNAPPPFACGAPRSSANPLESYMTIACGDAAPVADDLASLRAFYEAATSVSSFADLLASTRVVCSGWKIHREGRFQGPIGARNTSFPLLIVGNTVDPVTPLAGAVKAVQAFPGSVLLTLDAIGHTSLTAPSRCIYGYFREYFVNGTLPALGTVCPADAVLFADGRKGNATASGTPPKR</sequence>
<dbReference type="Proteomes" id="UP001222325">
    <property type="component" value="Unassembled WGS sequence"/>
</dbReference>
<dbReference type="GO" id="GO:0016787">
    <property type="term" value="F:hydrolase activity"/>
    <property type="evidence" value="ECO:0007669"/>
    <property type="project" value="UniProtKB-KW"/>
</dbReference>
<comment type="similarity">
    <text evidence="1">Belongs to the peptidase S33 family.</text>
</comment>
<keyword evidence="6" id="KW-1185">Reference proteome</keyword>
<comment type="caution">
    <text evidence="5">The sequence shown here is derived from an EMBL/GenBank/DDBJ whole genome shotgun (WGS) entry which is preliminary data.</text>
</comment>
<gene>
    <name evidence="5" type="ORF">B0H15DRAFT_269144</name>
</gene>
<keyword evidence="3" id="KW-0732">Signal</keyword>
<dbReference type="AlphaFoldDB" id="A0AAD6U9D7"/>
<keyword evidence="2" id="KW-0378">Hydrolase</keyword>
<dbReference type="InterPro" id="IPR029058">
    <property type="entry name" value="AB_hydrolase_fold"/>
</dbReference>
<evidence type="ECO:0000256" key="3">
    <source>
        <dbReference type="SAM" id="SignalP"/>
    </source>
</evidence>
<dbReference type="EMBL" id="JARJCN010000023">
    <property type="protein sequence ID" value="KAJ7089728.1"/>
    <property type="molecule type" value="Genomic_DNA"/>
</dbReference>
<organism evidence="5 6">
    <name type="scientific">Mycena belliarum</name>
    <dbReference type="NCBI Taxonomy" id="1033014"/>
    <lineage>
        <taxon>Eukaryota</taxon>
        <taxon>Fungi</taxon>
        <taxon>Dikarya</taxon>
        <taxon>Basidiomycota</taxon>
        <taxon>Agaricomycotina</taxon>
        <taxon>Agaricomycetes</taxon>
        <taxon>Agaricomycetidae</taxon>
        <taxon>Agaricales</taxon>
        <taxon>Marasmiineae</taxon>
        <taxon>Mycenaceae</taxon>
        <taxon>Mycena</taxon>
    </lineage>
</organism>
<name>A0AAD6U9D7_9AGAR</name>
<evidence type="ECO:0000256" key="1">
    <source>
        <dbReference type="ARBA" id="ARBA00010088"/>
    </source>
</evidence>
<dbReference type="PANTHER" id="PTHR43248">
    <property type="entry name" value="2-SUCCINYL-6-HYDROXY-2,4-CYCLOHEXADIENE-1-CARBOXYLATE SYNTHASE"/>
    <property type="match status" value="1"/>
</dbReference>
<feature type="domain" description="Peptidase S33 tripeptidyl aminopeptidase-like C-terminal" evidence="4">
    <location>
        <begin position="413"/>
        <end position="514"/>
    </location>
</feature>
<evidence type="ECO:0000313" key="6">
    <source>
        <dbReference type="Proteomes" id="UP001222325"/>
    </source>
</evidence>
<proteinExistence type="inferred from homology"/>
<feature type="chain" id="PRO_5042262850" evidence="3">
    <location>
        <begin position="28"/>
        <end position="538"/>
    </location>
</feature>
<dbReference type="SUPFAM" id="SSF53474">
    <property type="entry name" value="alpha/beta-Hydrolases"/>
    <property type="match status" value="1"/>
</dbReference>
<dbReference type="InterPro" id="IPR051601">
    <property type="entry name" value="Serine_prot/Carboxylest_S33"/>
</dbReference>
<evidence type="ECO:0000313" key="5">
    <source>
        <dbReference type="EMBL" id="KAJ7089728.1"/>
    </source>
</evidence>
<reference evidence="5" key="1">
    <citation type="submission" date="2023-03" db="EMBL/GenBank/DDBJ databases">
        <title>Massive genome expansion in bonnet fungi (Mycena s.s.) driven by repeated elements and novel gene families across ecological guilds.</title>
        <authorList>
            <consortium name="Lawrence Berkeley National Laboratory"/>
            <person name="Harder C.B."/>
            <person name="Miyauchi S."/>
            <person name="Viragh M."/>
            <person name="Kuo A."/>
            <person name="Thoen E."/>
            <person name="Andreopoulos B."/>
            <person name="Lu D."/>
            <person name="Skrede I."/>
            <person name="Drula E."/>
            <person name="Henrissat B."/>
            <person name="Morin E."/>
            <person name="Kohler A."/>
            <person name="Barry K."/>
            <person name="LaButti K."/>
            <person name="Morin E."/>
            <person name="Salamov A."/>
            <person name="Lipzen A."/>
            <person name="Mereny Z."/>
            <person name="Hegedus B."/>
            <person name="Baldrian P."/>
            <person name="Stursova M."/>
            <person name="Weitz H."/>
            <person name="Taylor A."/>
            <person name="Grigoriev I.V."/>
            <person name="Nagy L.G."/>
            <person name="Martin F."/>
            <person name="Kauserud H."/>
        </authorList>
    </citation>
    <scope>NUCLEOTIDE SEQUENCE</scope>
    <source>
        <strain evidence="5">CBHHK173m</strain>
    </source>
</reference>
<accession>A0AAD6U9D7</accession>
<dbReference type="Gene3D" id="3.40.50.1820">
    <property type="entry name" value="alpha/beta hydrolase"/>
    <property type="match status" value="1"/>
</dbReference>
<evidence type="ECO:0000256" key="2">
    <source>
        <dbReference type="ARBA" id="ARBA00022801"/>
    </source>
</evidence>
<protein>
    <submittedName>
        <fullName evidence="5">TAP-like protein-domain-containing protein</fullName>
    </submittedName>
</protein>